<organism evidence="1 2">
    <name type="scientific">Endosaccharibacter trunci</name>
    <dbReference type="NCBI Taxonomy" id="2812733"/>
    <lineage>
        <taxon>Bacteria</taxon>
        <taxon>Pseudomonadati</taxon>
        <taxon>Pseudomonadota</taxon>
        <taxon>Alphaproteobacteria</taxon>
        <taxon>Acetobacterales</taxon>
        <taxon>Acetobacteraceae</taxon>
        <taxon>Endosaccharibacter</taxon>
    </lineage>
</organism>
<reference evidence="1 2" key="1">
    <citation type="submission" date="2022-06" db="EMBL/GenBank/DDBJ databases">
        <title>Endosaccharibacter gen. nov., sp. nov., endophytic bacteria isolated from sugarcane.</title>
        <authorList>
            <person name="Pitiwittayakul N."/>
            <person name="Yukphan P."/>
            <person name="Charoenyingcharoen P."/>
            <person name="Tanasupawat S."/>
        </authorList>
    </citation>
    <scope>NUCLEOTIDE SEQUENCE [LARGE SCALE GENOMIC DNA]</scope>
    <source>
        <strain evidence="1 2">KSS8</strain>
    </source>
</reference>
<dbReference type="EMBL" id="JAMSKV010000009">
    <property type="protein sequence ID" value="MCQ8278999.1"/>
    <property type="molecule type" value="Genomic_DNA"/>
</dbReference>
<dbReference type="Proteomes" id="UP001524587">
    <property type="component" value="Unassembled WGS sequence"/>
</dbReference>
<evidence type="ECO:0000313" key="2">
    <source>
        <dbReference type="Proteomes" id="UP001524587"/>
    </source>
</evidence>
<keyword evidence="2" id="KW-1185">Reference proteome</keyword>
<evidence type="ECO:0000313" key="1">
    <source>
        <dbReference type="EMBL" id="MCQ8278999.1"/>
    </source>
</evidence>
<gene>
    <name evidence="1" type="ORF">NFI95_11125</name>
</gene>
<comment type="caution">
    <text evidence="1">The sequence shown here is derived from an EMBL/GenBank/DDBJ whole genome shotgun (WGS) entry which is preliminary data.</text>
</comment>
<sequence>MRVLEAVKRVRDGTLALSELWSITTRPERVTVALILGLPAELPKQAATPAAAWNAINRRQQRMVLNYAPDRIKARLPTALRPPLRLIPADVAPPRRQASLTG</sequence>
<proteinExistence type="predicted"/>
<name>A0ABT1W7Y0_9PROT</name>
<dbReference type="RefSeq" id="WP_422864478.1">
    <property type="nucleotide sequence ID" value="NZ_JAMSKV010000009.1"/>
</dbReference>
<protein>
    <submittedName>
        <fullName evidence="1">Uncharacterized protein</fullName>
    </submittedName>
</protein>
<accession>A0ABT1W7Y0</accession>